<keyword evidence="1 6" id="KW-0597">Phosphoprotein</keyword>
<dbReference type="PANTHER" id="PTHR48111">
    <property type="entry name" value="REGULATOR OF RPOS"/>
    <property type="match status" value="1"/>
</dbReference>
<evidence type="ECO:0000256" key="6">
    <source>
        <dbReference type="PROSITE-ProRule" id="PRU00169"/>
    </source>
</evidence>
<dbReference type="CDD" id="cd00383">
    <property type="entry name" value="trans_reg_C"/>
    <property type="match status" value="1"/>
</dbReference>
<feature type="modified residue" description="4-aspartylphosphate" evidence="6">
    <location>
        <position position="52"/>
    </location>
</feature>
<evidence type="ECO:0000256" key="5">
    <source>
        <dbReference type="ARBA" id="ARBA00023163"/>
    </source>
</evidence>
<dbReference type="InterPro" id="IPR001789">
    <property type="entry name" value="Sig_transdc_resp-reg_receiver"/>
</dbReference>
<evidence type="ECO:0000256" key="2">
    <source>
        <dbReference type="ARBA" id="ARBA00023012"/>
    </source>
</evidence>
<keyword evidence="5" id="KW-0804">Transcription</keyword>
<dbReference type="PROSITE" id="PS51755">
    <property type="entry name" value="OMPR_PHOB"/>
    <property type="match status" value="1"/>
</dbReference>
<accession>A0ABS9R7W8</accession>
<dbReference type="InterPro" id="IPR011006">
    <property type="entry name" value="CheY-like_superfamily"/>
</dbReference>
<feature type="domain" description="Response regulatory" evidence="8">
    <location>
        <begin position="3"/>
        <end position="116"/>
    </location>
</feature>
<dbReference type="Gene3D" id="3.40.50.2300">
    <property type="match status" value="1"/>
</dbReference>
<evidence type="ECO:0000256" key="4">
    <source>
        <dbReference type="ARBA" id="ARBA00023125"/>
    </source>
</evidence>
<keyword evidence="3" id="KW-0805">Transcription regulation</keyword>
<protein>
    <submittedName>
        <fullName evidence="10">Response regulator transcription factor</fullName>
    </submittedName>
</protein>
<dbReference type="Pfam" id="PF00486">
    <property type="entry name" value="Trans_reg_C"/>
    <property type="match status" value="1"/>
</dbReference>
<comment type="caution">
    <text evidence="10">The sequence shown here is derived from an EMBL/GenBank/DDBJ whole genome shotgun (WGS) entry which is preliminary data.</text>
</comment>
<dbReference type="SMART" id="SM00862">
    <property type="entry name" value="Trans_reg_C"/>
    <property type="match status" value="1"/>
</dbReference>
<evidence type="ECO:0000256" key="1">
    <source>
        <dbReference type="ARBA" id="ARBA00022553"/>
    </source>
</evidence>
<dbReference type="InterPro" id="IPR001867">
    <property type="entry name" value="OmpR/PhoB-type_DNA-bd"/>
</dbReference>
<dbReference type="PROSITE" id="PS50110">
    <property type="entry name" value="RESPONSE_REGULATORY"/>
    <property type="match status" value="1"/>
</dbReference>
<dbReference type="Gene3D" id="6.10.250.690">
    <property type="match status" value="1"/>
</dbReference>
<reference evidence="10 11" key="1">
    <citation type="submission" date="2022-02" db="EMBL/GenBank/DDBJ databases">
        <title>Genome of Erysipelotrichaceae sp. nov. NSJ-176 isolated from human feces.</title>
        <authorList>
            <person name="Abdugheni R."/>
        </authorList>
    </citation>
    <scope>NUCLEOTIDE SEQUENCE [LARGE SCALE GENOMIC DNA]</scope>
    <source>
        <strain evidence="10 11">NSJ-176</strain>
    </source>
</reference>
<keyword evidence="4 7" id="KW-0238">DNA-binding</keyword>
<name>A0ABS9R7W8_9FIRM</name>
<evidence type="ECO:0000256" key="7">
    <source>
        <dbReference type="PROSITE-ProRule" id="PRU01091"/>
    </source>
</evidence>
<gene>
    <name evidence="10" type="ORF">LQE99_07010</name>
</gene>
<dbReference type="EMBL" id="JAKVPQ010000004">
    <property type="protein sequence ID" value="MCH4284879.1"/>
    <property type="molecule type" value="Genomic_DNA"/>
</dbReference>
<dbReference type="SUPFAM" id="SSF52172">
    <property type="entry name" value="CheY-like"/>
    <property type="match status" value="1"/>
</dbReference>
<evidence type="ECO:0000259" key="9">
    <source>
        <dbReference type="PROSITE" id="PS51755"/>
    </source>
</evidence>
<organism evidence="10 11">
    <name type="scientific">Amedibacillus hominis</name>
    <dbReference type="NCBI Taxonomy" id="2897776"/>
    <lineage>
        <taxon>Bacteria</taxon>
        <taxon>Bacillati</taxon>
        <taxon>Bacillota</taxon>
        <taxon>Erysipelotrichia</taxon>
        <taxon>Erysipelotrichales</taxon>
        <taxon>Erysipelotrichaceae</taxon>
        <taxon>Amedibacillus</taxon>
    </lineage>
</organism>
<keyword evidence="2" id="KW-0902">Two-component regulatory system</keyword>
<evidence type="ECO:0000313" key="10">
    <source>
        <dbReference type="EMBL" id="MCH4284879.1"/>
    </source>
</evidence>
<dbReference type="Proteomes" id="UP001202402">
    <property type="component" value="Unassembled WGS sequence"/>
</dbReference>
<proteinExistence type="predicted"/>
<dbReference type="Pfam" id="PF00072">
    <property type="entry name" value="Response_reg"/>
    <property type="match status" value="1"/>
</dbReference>
<evidence type="ECO:0000259" key="8">
    <source>
        <dbReference type="PROSITE" id="PS50110"/>
    </source>
</evidence>
<feature type="DNA-binding region" description="OmpR/PhoB-type" evidence="7">
    <location>
        <begin position="125"/>
        <end position="224"/>
    </location>
</feature>
<dbReference type="PANTHER" id="PTHR48111:SF40">
    <property type="entry name" value="PHOSPHATE REGULON TRANSCRIPTIONAL REGULATORY PROTEIN PHOB"/>
    <property type="match status" value="1"/>
</dbReference>
<evidence type="ECO:0000256" key="3">
    <source>
        <dbReference type="ARBA" id="ARBA00023015"/>
    </source>
</evidence>
<sequence>MDTIVFIEDQIELAELIIAFLNKKGFSLCHFVNAASAYTWIETHEASLILLDIMLPDMDGFAFMKKLRHQFDIPVIIMSARSEKSDQLLGFELGADDYIPKPVDPDILCAKIHAIKARTTHIAHQNQIISNDIKIDIAAHIAYLKDQRLDLNAKEFELLTLFVKNEGRILQKEYLFNEIWGMDSESENQTLTVHVKMLRSKIEEDPRKPKRIITVWGVGYRYEKI</sequence>
<dbReference type="InterPro" id="IPR039420">
    <property type="entry name" value="WalR-like"/>
</dbReference>
<dbReference type="InterPro" id="IPR036388">
    <property type="entry name" value="WH-like_DNA-bd_sf"/>
</dbReference>
<evidence type="ECO:0000313" key="11">
    <source>
        <dbReference type="Proteomes" id="UP001202402"/>
    </source>
</evidence>
<feature type="domain" description="OmpR/PhoB-type" evidence="9">
    <location>
        <begin position="125"/>
        <end position="224"/>
    </location>
</feature>
<dbReference type="Gene3D" id="1.10.10.10">
    <property type="entry name" value="Winged helix-like DNA-binding domain superfamily/Winged helix DNA-binding domain"/>
    <property type="match status" value="1"/>
</dbReference>
<dbReference type="SMART" id="SM00448">
    <property type="entry name" value="REC"/>
    <property type="match status" value="1"/>
</dbReference>
<keyword evidence="11" id="KW-1185">Reference proteome</keyword>
<dbReference type="RefSeq" id="WP_117452761.1">
    <property type="nucleotide sequence ID" value="NZ_JAKVPQ010000004.1"/>
</dbReference>